<gene>
    <name evidence="2" type="ORF">Nepgr_002617</name>
</gene>
<dbReference type="AlphaFoldDB" id="A0AAD3P7A6"/>
<proteinExistence type="predicted"/>
<evidence type="ECO:0000313" key="2">
    <source>
        <dbReference type="EMBL" id="GMH00778.1"/>
    </source>
</evidence>
<feature type="compositionally biased region" description="Basic and acidic residues" evidence="1">
    <location>
        <begin position="70"/>
        <end position="82"/>
    </location>
</feature>
<organism evidence="2 3">
    <name type="scientific">Nepenthes gracilis</name>
    <name type="common">Slender pitcher plant</name>
    <dbReference type="NCBI Taxonomy" id="150966"/>
    <lineage>
        <taxon>Eukaryota</taxon>
        <taxon>Viridiplantae</taxon>
        <taxon>Streptophyta</taxon>
        <taxon>Embryophyta</taxon>
        <taxon>Tracheophyta</taxon>
        <taxon>Spermatophyta</taxon>
        <taxon>Magnoliopsida</taxon>
        <taxon>eudicotyledons</taxon>
        <taxon>Gunneridae</taxon>
        <taxon>Pentapetalae</taxon>
        <taxon>Caryophyllales</taxon>
        <taxon>Nepenthaceae</taxon>
        <taxon>Nepenthes</taxon>
    </lineage>
</organism>
<feature type="region of interest" description="Disordered" evidence="1">
    <location>
        <begin position="21"/>
        <end position="112"/>
    </location>
</feature>
<comment type="caution">
    <text evidence="2">The sequence shown here is derived from an EMBL/GenBank/DDBJ whole genome shotgun (WGS) entry which is preliminary data.</text>
</comment>
<dbReference type="Proteomes" id="UP001279734">
    <property type="component" value="Unassembled WGS sequence"/>
</dbReference>
<feature type="compositionally biased region" description="Polar residues" evidence="1">
    <location>
        <begin position="46"/>
        <end position="58"/>
    </location>
</feature>
<protein>
    <submittedName>
        <fullName evidence="2">Uncharacterized protein</fullName>
    </submittedName>
</protein>
<dbReference type="EMBL" id="BSYO01000002">
    <property type="protein sequence ID" value="GMH00778.1"/>
    <property type="molecule type" value="Genomic_DNA"/>
</dbReference>
<feature type="compositionally biased region" description="Basic residues" evidence="1">
    <location>
        <begin position="31"/>
        <end position="42"/>
    </location>
</feature>
<sequence length="112" mass="12038">MLKRLLASAIPVAASGIGQQLSASSSQAVIHSKRIPPAKRPHLCTTAKQLASKTTPRNSRPEIGSSRNSSEQKAHHGQKQDPRIQQQISAVECQSGRDLHSCQSRVPQANLA</sequence>
<feature type="compositionally biased region" description="Polar residues" evidence="1">
    <location>
        <begin position="101"/>
        <end position="112"/>
    </location>
</feature>
<name>A0AAD3P7A6_NEPGR</name>
<accession>A0AAD3P7A6</accession>
<evidence type="ECO:0000256" key="1">
    <source>
        <dbReference type="SAM" id="MobiDB-lite"/>
    </source>
</evidence>
<reference evidence="2" key="1">
    <citation type="submission" date="2023-05" db="EMBL/GenBank/DDBJ databases">
        <title>Nepenthes gracilis genome sequencing.</title>
        <authorList>
            <person name="Fukushima K."/>
        </authorList>
    </citation>
    <scope>NUCLEOTIDE SEQUENCE</scope>
    <source>
        <strain evidence="2">SING2019-196</strain>
    </source>
</reference>
<keyword evidence="3" id="KW-1185">Reference proteome</keyword>
<evidence type="ECO:0000313" key="3">
    <source>
        <dbReference type="Proteomes" id="UP001279734"/>
    </source>
</evidence>